<dbReference type="Pfam" id="PF22522">
    <property type="entry name" value="DUF6998"/>
    <property type="match status" value="1"/>
</dbReference>
<feature type="domain" description="DUF6998" evidence="1">
    <location>
        <begin position="33"/>
        <end position="131"/>
    </location>
</feature>
<reference evidence="2 3" key="1">
    <citation type="journal article" date="2016" name="Nat. Commun.">
        <title>Thousands of microbial genomes shed light on interconnected biogeochemical processes in an aquifer system.</title>
        <authorList>
            <person name="Anantharaman K."/>
            <person name="Brown C.T."/>
            <person name="Hug L.A."/>
            <person name="Sharon I."/>
            <person name="Castelle C.J."/>
            <person name="Probst A.J."/>
            <person name="Thomas B.C."/>
            <person name="Singh A."/>
            <person name="Wilkins M.J."/>
            <person name="Karaoz U."/>
            <person name="Brodie E.L."/>
            <person name="Williams K.H."/>
            <person name="Hubbard S.S."/>
            <person name="Banfield J.F."/>
        </authorList>
    </citation>
    <scope>NUCLEOTIDE SEQUENCE [LARGE SCALE GENOMIC DNA]</scope>
</reference>
<protein>
    <recommendedName>
        <fullName evidence="1">DUF6998 domain-containing protein</fullName>
    </recommendedName>
</protein>
<dbReference type="InterPro" id="IPR054267">
    <property type="entry name" value="DUF6998"/>
</dbReference>
<sequence length="156" mass="18174">MISKKTEMLLRQYSTIMRQLRIQGIIRSSNNPVADLGEYVACEVLELKRAPMNARGYDAIGKDGKRYEVKSRRHTPENSTSQMGMIRDLQKKQFDFLIIVLFAEDFTLKEVWKVPHAVVKKYAKYKKYSNAHILIFSGAILDDRKVKKVYPARVYK</sequence>
<dbReference type="InterPro" id="IPR038402">
    <property type="entry name" value="PvuII_sf"/>
</dbReference>
<evidence type="ECO:0000259" key="1">
    <source>
        <dbReference type="Pfam" id="PF22522"/>
    </source>
</evidence>
<gene>
    <name evidence="2" type="ORF">A3B21_03710</name>
</gene>
<dbReference type="STRING" id="1802401.A3B21_03710"/>
<organism evidence="2 3">
    <name type="scientific">Candidatus Uhrbacteria bacterium RIFCSPLOWO2_01_FULL_47_24</name>
    <dbReference type="NCBI Taxonomy" id="1802401"/>
    <lineage>
        <taxon>Bacteria</taxon>
        <taxon>Candidatus Uhriibacteriota</taxon>
    </lineage>
</organism>
<name>A0A1F7UT45_9BACT</name>
<dbReference type="EMBL" id="MGEJ01000013">
    <property type="protein sequence ID" value="OGL80847.1"/>
    <property type="molecule type" value="Genomic_DNA"/>
</dbReference>
<dbReference type="Gene3D" id="3.40.210.10">
    <property type="entry name" value="PVUII Endonuclease, subunit A"/>
    <property type="match status" value="1"/>
</dbReference>
<evidence type="ECO:0000313" key="3">
    <source>
        <dbReference type="Proteomes" id="UP000176897"/>
    </source>
</evidence>
<dbReference type="AlphaFoldDB" id="A0A1F7UT45"/>
<accession>A0A1F7UT45</accession>
<comment type="caution">
    <text evidence="2">The sequence shown here is derived from an EMBL/GenBank/DDBJ whole genome shotgun (WGS) entry which is preliminary data.</text>
</comment>
<dbReference type="Proteomes" id="UP000176897">
    <property type="component" value="Unassembled WGS sequence"/>
</dbReference>
<evidence type="ECO:0000313" key="2">
    <source>
        <dbReference type="EMBL" id="OGL80847.1"/>
    </source>
</evidence>
<proteinExistence type="predicted"/>